<proteinExistence type="predicted"/>
<evidence type="ECO:0000313" key="1">
    <source>
        <dbReference type="EMBL" id="KRM36802.1"/>
    </source>
</evidence>
<comment type="caution">
    <text evidence="1">The sequence shown here is derived from an EMBL/GenBank/DDBJ whole genome shotgun (WGS) entry which is preliminary data.</text>
</comment>
<gene>
    <name evidence="1" type="ORF">FD34_GL000040</name>
</gene>
<name>A0A922PV12_9LACO</name>
<organism evidence="1 2">
    <name type="scientific">Limosilactobacillus pontis DSM 8475</name>
    <dbReference type="NCBI Taxonomy" id="1423794"/>
    <lineage>
        <taxon>Bacteria</taxon>
        <taxon>Bacillati</taxon>
        <taxon>Bacillota</taxon>
        <taxon>Bacilli</taxon>
        <taxon>Lactobacillales</taxon>
        <taxon>Lactobacillaceae</taxon>
        <taxon>Limosilactobacillus</taxon>
    </lineage>
</organism>
<sequence>MKRLGVSIEKRPQKINQRQRPFDWEGDLVKGVRRKNQPALMTLTERLTRFEIVIKFPITEQKPVVKSFRR</sequence>
<dbReference type="AlphaFoldDB" id="A0A922PV12"/>
<accession>A0A922PV12</accession>
<evidence type="ECO:0000313" key="2">
    <source>
        <dbReference type="Proteomes" id="UP000051085"/>
    </source>
</evidence>
<protein>
    <recommendedName>
        <fullName evidence="3">Transposase</fullName>
    </recommendedName>
</protein>
<evidence type="ECO:0008006" key="3">
    <source>
        <dbReference type="Google" id="ProtNLM"/>
    </source>
</evidence>
<reference evidence="1 2" key="1">
    <citation type="journal article" date="2015" name="Genome Announc.">
        <title>Expanding the biotechnology potential of lactobacilli through comparative genomics of 213 strains and associated genera.</title>
        <authorList>
            <person name="Sun Z."/>
            <person name="Harris H.M."/>
            <person name="McCann A."/>
            <person name="Guo C."/>
            <person name="Argimon S."/>
            <person name="Zhang W."/>
            <person name="Yang X."/>
            <person name="Jeffery I.B."/>
            <person name="Cooney J.C."/>
            <person name="Kagawa T.F."/>
            <person name="Liu W."/>
            <person name="Song Y."/>
            <person name="Salvetti E."/>
            <person name="Wrobel A."/>
            <person name="Rasinkangas P."/>
            <person name="Parkhill J."/>
            <person name="Rea M.C."/>
            <person name="O'Sullivan O."/>
            <person name="Ritari J."/>
            <person name="Douillard F.P."/>
            <person name="Paul Ross R."/>
            <person name="Yang R."/>
            <person name="Briner A.E."/>
            <person name="Felis G.E."/>
            <person name="de Vos W.M."/>
            <person name="Barrangou R."/>
            <person name="Klaenhammer T.R."/>
            <person name="Caufield P.W."/>
            <person name="Cui Y."/>
            <person name="Zhang H."/>
            <person name="O'Toole P.W."/>
        </authorList>
    </citation>
    <scope>NUCLEOTIDE SEQUENCE [LARGE SCALE GENOMIC DNA]</scope>
    <source>
        <strain evidence="1 2">DSM 8475</strain>
    </source>
</reference>
<dbReference type="Proteomes" id="UP000051085">
    <property type="component" value="Unassembled WGS sequence"/>
</dbReference>
<dbReference type="EMBL" id="AZGO01000047">
    <property type="protein sequence ID" value="KRM36802.1"/>
    <property type="molecule type" value="Genomic_DNA"/>
</dbReference>